<accession>A0A164EE80</accession>
<dbReference type="AlphaFoldDB" id="A0A164EE80"/>
<organism evidence="1 2">
    <name type="scientific">Daphnia magna</name>
    <dbReference type="NCBI Taxonomy" id="35525"/>
    <lineage>
        <taxon>Eukaryota</taxon>
        <taxon>Metazoa</taxon>
        <taxon>Ecdysozoa</taxon>
        <taxon>Arthropoda</taxon>
        <taxon>Crustacea</taxon>
        <taxon>Branchiopoda</taxon>
        <taxon>Diplostraca</taxon>
        <taxon>Cladocera</taxon>
        <taxon>Anomopoda</taxon>
        <taxon>Daphniidae</taxon>
        <taxon>Daphnia</taxon>
    </lineage>
</organism>
<name>A0A164EE80_9CRUS</name>
<evidence type="ECO:0000313" key="1">
    <source>
        <dbReference type="EMBL" id="KZR96696.1"/>
    </source>
</evidence>
<sequence length="44" mass="4901">QPAKISLNRNNLVVGIGMPATRDFGNGWMKIQHNKGIRRLRGGQ</sequence>
<feature type="non-terminal residue" evidence="1">
    <location>
        <position position="1"/>
    </location>
</feature>
<dbReference type="EMBL" id="LRGB01024010">
    <property type="protein sequence ID" value="KZR96696.1"/>
    <property type="molecule type" value="Genomic_DNA"/>
</dbReference>
<evidence type="ECO:0000313" key="2">
    <source>
        <dbReference type="Proteomes" id="UP000076858"/>
    </source>
</evidence>
<feature type="non-terminal residue" evidence="1">
    <location>
        <position position="44"/>
    </location>
</feature>
<gene>
    <name evidence="1" type="ORF">APZ42_008824</name>
</gene>
<reference evidence="1 2" key="1">
    <citation type="submission" date="2016-03" db="EMBL/GenBank/DDBJ databases">
        <title>EvidentialGene: Evidence-directed Construction of Genes on Genomes.</title>
        <authorList>
            <person name="Gilbert D.G."/>
            <person name="Choi J.-H."/>
            <person name="Mockaitis K."/>
            <person name="Colbourne J."/>
            <person name="Pfrender M."/>
        </authorList>
    </citation>
    <scope>NUCLEOTIDE SEQUENCE [LARGE SCALE GENOMIC DNA]</scope>
    <source>
        <strain evidence="1 2">Xinb3</strain>
        <tissue evidence="1">Complete organism</tissue>
    </source>
</reference>
<dbReference type="Proteomes" id="UP000076858">
    <property type="component" value="Unassembled WGS sequence"/>
</dbReference>
<comment type="caution">
    <text evidence="1">The sequence shown here is derived from an EMBL/GenBank/DDBJ whole genome shotgun (WGS) entry which is preliminary data.</text>
</comment>
<proteinExistence type="predicted"/>
<protein>
    <submittedName>
        <fullName evidence="1">Uncharacterized protein</fullName>
    </submittedName>
</protein>
<keyword evidence="2" id="KW-1185">Reference proteome</keyword>